<reference evidence="1" key="1">
    <citation type="submission" date="2019-08" db="EMBL/GenBank/DDBJ databases">
        <authorList>
            <person name="Kucharzyk K."/>
            <person name="Murdoch R.W."/>
            <person name="Higgins S."/>
            <person name="Loffler F."/>
        </authorList>
    </citation>
    <scope>NUCLEOTIDE SEQUENCE</scope>
</reference>
<comment type="caution">
    <text evidence="1">The sequence shown here is derived from an EMBL/GenBank/DDBJ whole genome shotgun (WGS) entry which is preliminary data.</text>
</comment>
<dbReference type="Pfam" id="PF04007">
    <property type="entry name" value="DUF354"/>
    <property type="match status" value="1"/>
</dbReference>
<proteinExistence type="predicted"/>
<dbReference type="PANTHER" id="PTHR39662:SF1">
    <property type="entry name" value="DUF354 DOMAIN-CONTAINING PROTEIN"/>
    <property type="match status" value="1"/>
</dbReference>
<evidence type="ECO:0008006" key="2">
    <source>
        <dbReference type="Google" id="ProtNLM"/>
    </source>
</evidence>
<gene>
    <name evidence="1" type="ORF">SDC9_105737</name>
</gene>
<dbReference type="EMBL" id="VSSQ01017018">
    <property type="protein sequence ID" value="MPM58904.1"/>
    <property type="molecule type" value="Genomic_DNA"/>
</dbReference>
<dbReference type="AlphaFoldDB" id="A0A645BB33"/>
<dbReference type="InterPro" id="IPR007152">
    <property type="entry name" value="DUF354"/>
</dbReference>
<protein>
    <recommendedName>
        <fullName evidence="2">DUF354 domain-containing protein</fullName>
    </recommendedName>
</protein>
<dbReference type="Gene3D" id="3.40.50.2000">
    <property type="entry name" value="Glycogen Phosphorylase B"/>
    <property type="match status" value="1"/>
</dbReference>
<dbReference type="PIRSF" id="PIRSF005357">
    <property type="entry name" value="UCP005357"/>
    <property type="match status" value="1"/>
</dbReference>
<evidence type="ECO:0000313" key="1">
    <source>
        <dbReference type="EMBL" id="MPM58904.1"/>
    </source>
</evidence>
<name>A0A645BB33_9ZZZZ</name>
<sequence>MKIWIDLTNSPHINFFKPFVKKWEQEGNEIIITTRNLANTIALIQQNGWNYTEIGGHAGKNKLKKLLYFPRRVFLLYRYLKQHKPNIGVTQSSFYAPVAGKFAGIPTIYMNDNEHAKGNLLAFKYASLNIIPEFLKSFAVSNRWNKKFKIDYYPGIKEGIYLSQFSFNSYKKEKSQECHNVFIRLEPWTAQYYTGKNNFMDELIVQLKNNYSITILPRSSEQAKHYQTKEFKGIYVANKPIPLEEIYEKCSVFIGAGGSMTRELAYLGIPTLSVYQDELLEVDKFLIENKYMFFSTSPSIDEITNILKDNTIKSKKELYQMGKKAFDMINEKVFEYAKN</sequence>
<dbReference type="SUPFAM" id="SSF53756">
    <property type="entry name" value="UDP-Glycosyltransferase/glycogen phosphorylase"/>
    <property type="match status" value="1"/>
</dbReference>
<organism evidence="1">
    <name type="scientific">bioreactor metagenome</name>
    <dbReference type="NCBI Taxonomy" id="1076179"/>
    <lineage>
        <taxon>unclassified sequences</taxon>
        <taxon>metagenomes</taxon>
        <taxon>ecological metagenomes</taxon>
    </lineage>
</organism>
<dbReference type="PANTHER" id="PTHR39662">
    <property type="entry name" value="DUF354 DOMAIN-CONTAINING PROTEIN-RELATED"/>
    <property type="match status" value="1"/>
</dbReference>
<accession>A0A645BB33</accession>